<protein>
    <submittedName>
        <fullName evidence="1">Uncharacterized protein</fullName>
    </submittedName>
</protein>
<accession>X1PF05</accession>
<dbReference type="AlphaFoldDB" id="X1PF05"/>
<evidence type="ECO:0000313" key="1">
    <source>
        <dbReference type="EMBL" id="GAI54912.1"/>
    </source>
</evidence>
<dbReference type="EMBL" id="BARV01035205">
    <property type="protein sequence ID" value="GAI54912.1"/>
    <property type="molecule type" value="Genomic_DNA"/>
</dbReference>
<sequence>MVKMYNKKIKNKAVDKQKREVEISGVVVPNKYIPDVKHLSPKKHIFFRGFLDSLFNIL</sequence>
<proteinExistence type="predicted"/>
<comment type="caution">
    <text evidence="1">The sequence shown here is derived from an EMBL/GenBank/DDBJ whole genome shotgun (WGS) entry which is preliminary data.</text>
</comment>
<gene>
    <name evidence="1" type="ORF">S06H3_54970</name>
</gene>
<name>X1PF05_9ZZZZ</name>
<organism evidence="1">
    <name type="scientific">marine sediment metagenome</name>
    <dbReference type="NCBI Taxonomy" id="412755"/>
    <lineage>
        <taxon>unclassified sequences</taxon>
        <taxon>metagenomes</taxon>
        <taxon>ecological metagenomes</taxon>
    </lineage>
</organism>
<reference evidence="1" key="1">
    <citation type="journal article" date="2014" name="Front. Microbiol.">
        <title>High frequency of phylogenetically diverse reductive dehalogenase-homologous genes in deep subseafloor sedimentary metagenomes.</title>
        <authorList>
            <person name="Kawai M."/>
            <person name="Futagami T."/>
            <person name="Toyoda A."/>
            <person name="Takaki Y."/>
            <person name="Nishi S."/>
            <person name="Hori S."/>
            <person name="Arai W."/>
            <person name="Tsubouchi T."/>
            <person name="Morono Y."/>
            <person name="Uchiyama I."/>
            <person name="Ito T."/>
            <person name="Fujiyama A."/>
            <person name="Inagaki F."/>
            <person name="Takami H."/>
        </authorList>
    </citation>
    <scope>NUCLEOTIDE SEQUENCE</scope>
    <source>
        <strain evidence="1">Expedition CK06-06</strain>
    </source>
</reference>